<gene>
    <name evidence="2" type="ORF">V1264_017126</name>
</gene>
<evidence type="ECO:0000313" key="2">
    <source>
        <dbReference type="EMBL" id="KAK7105792.1"/>
    </source>
</evidence>
<sequence length="89" mass="10514">MLRRARDLMYWPAMTQDIKQIADNCEACQRMKPQNQKETLKQHDDGQQCWTKIGTDLFEISGRQYLVTVDYFSNFIEVDYLPKTTADDC</sequence>
<evidence type="ECO:0000259" key="1">
    <source>
        <dbReference type="Pfam" id="PF17921"/>
    </source>
</evidence>
<accession>A0AAN9BI24</accession>
<comment type="caution">
    <text evidence="2">The sequence shown here is derived from an EMBL/GenBank/DDBJ whole genome shotgun (WGS) entry which is preliminary data.</text>
</comment>
<keyword evidence="3" id="KW-1185">Reference proteome</keyword>
<dbReference type="InterPro" id="IPR050951">
    <property type="entry name" value="Retrovirus_Pol_polyprotein"/>
</dbReference>
<dbReference type="Gene3D" id="1.10.340.70">
    <property type="match status" value="1"/>
</dbReference>
<dbReference type="PANTHER" id="PTHR37984:SF8">
    <property type="entry name" value="CCHC-TYPE DOMAIN-CONTAINING PROTEIN"/>
    <property type="match status" value="1"/>
</dbReference>
<dbReference type="Proteomes" id="UP001374579">
    <property type="component" value="Unassembled WGS sequence"/>
</dbReference>
<organism evidence="2 3">
    <name type="scientific">Littorina saxatilis</name>
    <dbReference type="NCBI Taxonomy" id="31220"/>
    <lineage>
        <taxon>Eukaryota</taxon>
        <taxon>Metazoa</taxon>
        <taxon>Spiralia</taxon>
        <taxon>Lophotrochozoa</taxon>
        <taxon>Mollusca</taxon>
        <taxon>Gastropoda</taxon>
        <taxon>Caenogastropoda</taxon>
        <taxon>Littorinimorpha</taxon>
        <taxon>Littorinoidea</taxon>
        <taxon>Littorinidae</taxon>
        <taxon>Littorina</taxon>
    </lineage>
</organism>
<dbReference type="PANTHER" id="PTHR37984">
    <property type="entry name" value="PROTEIN CBG26694"/>
    <property type="match status" value="1"/>
</dbReference>
<dbReference type="AlphaFoldDB" id="A0AAN9BI24"/>
<protein>
    <recommendedName>
        <fullName evidence="1">Integrase zinc-binding domain-containing protein</fullName>
    </recommendedName>
</protein>
<evidence type="ECO:0000313" key="3">
    <source>
        <dbReference type="Proteomes" id="UP001374579"/>
    </source>
</evidence>
<name>A0AAN9BI24_9CAEN</name>
<proteinExistence type="predicted"/>
<dbReference type="EMBL" id="JBAMIC010000007">
    <property type="protein sequence ID" value="KAK7105792.1"/>
    <property type="molecule type" value="Genomic_DNA"/>
</dbReference>
<dbReference type="Pfam" id="PF17921">
    <property type="entry name" value="Integrase_H2C2"/>
    <property type="match status" value="1"/>
</dbReference>
<dbReference type="InterPro" id="IPR041588">
    <property type="entry name" value="Integrase_H2C2"/>
</dbReference>
<feature type="domain" description="Integrase zinc-binding" evidence="1">
    <location>
        <begin position="1"/>
        <end position="34"/>
    </location>
</feature>
<reference evidence="2 3" key="1">
    <citation type="submission" date="2024-02" db="EMBL/GenBank/DDBJ databases">
        <title>Chromosome-scale genome assembly of the rough periwinkle Littorina saxatilis.</title>
        <authorList>
            <person name="De Jode A."/>
            <person name="Faria R."/>
            <person name="Formenti G."/>
            <person name="Sims Y."/>
            <person name="Smith T.P."/>
            <person name="Tracey A."/>
            <person name="Wood J.M.D."/>
            <person name="Zagrodzka Z.B."/>
            <person name="Johannesson K."/>
            <person name="Butlin R.K."/>
            <person name="Leder E.H."/>
        </authorList>
    </citation>
    <scope>NUCLEOTIDE SEQUENCE [LARGE SCALE GENOMIC DNA]</scope>
    <source>
        <strain evidence="2">Snail1</strain>
        <tissue evidence="2">Muscle</tissue>
    </source>
</reference>